<evidence type="ECO:0000256" key="3">
    <source>
        <dbReference type="ARBA" id="ARBA00022806"/>
    </source>
</evidence>
<dbReference type="Pfam" id="PF00270">
    <property type="entry name" value="DEAD"/>
    <property type="match status" value="1"/>
</dbReference>
<keyword evidence="8" id="KW-1185">Reference proteome</keyword>
<feature type="compositionally biased region" description="Polar residues" evidence="5">
    <location>
        <begin position="1198"/>
        <end position="1218"/>
    </location>
</feature>
<evidence type="ECO:0000256" key="1">
    <source>
        <dbReference type="ARBA" id="ARBA00022741"/>
    </source>
</evidence>
<dbReference type="InterPro" id="IPR055124">
    <property type="entry name" value="PIN-like_DDX60"/>
</dbReference>
<evidence type="ECO:0000313" key="8">
    <source>
        <dbReference type="Proteomes" id="UP000218811"/>
    </source>
</evidence>
<dbReference type="InterPro" id="IPR052431">
    <property type="entry name" value="SKI2_subfamily_helicases"/>
</dbReference>
<feature type="domain" description="Helicase ATP-binding" evidence="6">
    <location>
        <begin position="778"/>
        <end position="946"/>
    </location>
</feature>
<name>A0A2H3J0D5_WOLCO</name>
<dbReference type="GO" id="GO:0005737">
    <property type="term" value="C:cytoplasm"/>
    <property type="evidence" value="ECO:0007669"/>
    <property type="project" value="TreeGrafter"/>
</dbReference>
<dbReference type="CDD" id="cd18025">
    <property type="entry name" value="DEXHc_DDX60"/>
    <property type="match status" value="1"/>
</dbReference>
<reference evidence="7 8" key="1">
    <citation type="journal article" date="2012" name="Science">
        <title>The Paleozoic origin of enzymatic lignin decomposition reconstructed from 31 fungal genomes.</title>
        <authorList>
            <person name="Floudas D."/>
            <person name="Binder M."/>
            <person name="Riley R."/>
            <person name="Barry K."/>
            <person name="Blanchette R.A."/>
            <person name="Henrissat B."/>
            <person name="Martinez A.T."/>
            <person name="Otillar R."/>
            <person name="Spatafora J.W."/>
            <person name="Yadav J.S."/>
            <person name="Aerts A."/>
            <person name="Benoit I."/>
            <person name="Boyd A."/>
            <person name="Carlson A."/>
            <person name="Copeland A."/>
            <person name="Coutinho P.M."/>
            <person name="de Vries R.P."/>
            <person name="Ferreira P."/>
            <person name="Findley K."/>
            <person name="Foster B."/>
            <person name="Gaskell J."/>
            <person name="Glotzer D."/>
            <person name="Gorecki P."/>
            <person name="Heitman J."/>
            <person name="Hesse C."/>
            <person name="Hori C."/>
            <person name="Igarashi K."/>
            <person name="Jurgens J.A."/>
            <person name="Kallen N."/>
            <person name="Kersten P."/>
            <person name="Kohler A."/>
            <person name="Kuees U."/>
            <person name="Kumar T.K.A."/>
            <person name="Kuo A."/>
            <person name="LaButti K."/>
            <person name="Larrondo L.F."/>
            <person name="Lindquist E."/>
            <person name="Ling A."/>
            <person name="Lombard V."/>
            <person name="Lucas S."/>
            <person name="Lundell T."/>
            <person name="Martin R."/>
            <person name="McLaughlin D.J."/>
            <person name="Morgenstern I."/>
            <person name="Morin E."/>
            <person name="Murat C."/>
            <person name="Nagy L.G."/>
            <person name="Nolan M."/>
            <person name="Ohm R.A."/>
            <person name="Patyshakuliyeva A."/>
            <person name="Rokas A."/>
            <person name="Ruiz-Duenas F.J."/>
            <person name="Sabat G."/>
            <person name="Salamov A."/>
            <person name="Samejima M."/>
            <person name="Schmutz J."/>
            <person name="Slot J.C."/>
            <person name="St John F."/>
            <person name="Stenlid J."/>
            <person name="Sun H."/>
            <person name="Sun S."/>
            <person name="Syed K."/>
            <person name="Tsang A."/>
            <person name="Wiebenga A."/>
            <person name="Young D."/>
            <person name="Pisabarro A."/>
            <person name="Eastwood D.C."/>
            <person name="Martin F."/>
            <person name="Cullen D."/>
            <person name="Grigoriev I.V."/>
            <person name="Hibbett D.S."/>
        </authorList>
    </citation>
    <scope>NUCLEOTIDE SEQUENCE [LARGE SCALE GENOMIC DNA]</scope>
    <source>
        <strain evidence="7 8">MD-104</strain>
    </source>
</reference>
<keyword evidence="4" id="KW-0067">ATP-binding</keyword>
<evidence type="ECO:0000313" key="7">
    <source>
        <dbReference type="EMBL" id="PCH35165.1"/>
    </source>
</evidence>
<evidence type="ECO:0000256" key="2">
    <source>
        <dbReference type="ARBA" id="ARBA00022801"/>
    </source>
</evidence>
<protein>
    <recommendedName>
        <fullName evidence="6">Helicase ATP-binding domain-containing protein</fullName>
    </recommendedName>
</protein>
<evidence type="ECO:0000256" key="5">
    <source>
        <dbReference type="SAM" id="MobiDB-lite"/>
    </source>
</evidence>
<dbReference type="GO" id="GO:0005524">
    <property type="term" value="F:ATP binding"/>
    <property type="evidence" value="ECO:0007669"/>
    <property type="project" value="UniProtKB-KW"/>
</dbReference>
<dbReference type="EMBL" id="KB467843">
    <property type="protein sequence ID" value="PCH35165.1"/>
    <property type="molecule type" value="Genomic_DNA"/>
</dbReference>
<dbReference type="SUPFAM" id="SSF52540">
    <property type="entry name" value="P-loop containing nucleoside triphosphate hydrolases"/>
    <property type="match status" value="2"/>
</dbReference>
<dbReference type="InterPro" id="IPR059032">
    <property type="entry name" value="WHD_DDX60"/>
</dbReference>
<dbReference type="PROSITE" id="PS51192">
    <property type="entry name" value="HELICASE_ATP_BIND_1"/>
    <property type="match status" value="1"/>
</dbReference>
<dbReference type="STRING" id="742152.A0A2H3J0D5"/>
<dbReference type="Gene3D" id="3.40.50.300">
    <property type="entry name" value="P-loop containing nucleotide triphosphate hydrolases"/>
    <property type="match status" value="2"/>
</dbReference>
<dbReference type="PANTHER" id="PTHR44533">
    <property type="entry name" value="DEAD/H RNA HELICASE, PUTATIVE-RELATED"/>
    <property type="match status" value="1"/>
</dbReference>
<dbReference type="Pfam" id="PF26076">
    <property type="entry name" value="WHD_DDX60"/>
    <property type="match status" value="1"/>
</dbReference>
<evidence type="ECO:0000256" key="4">
    <source>
        <dbReference type="ARBA" id="ARBA00022840"/>
    </source>
</evidence>
<dbReference type="InterPro" id="IPR014001">
    <property type="entry name" value="Helicase_ATP-bd"/>
</dbReference>
<evidence type="ECO:0000259" key="6">
    <source>
        <dbReference type="PROSITE" id="PS51192"/>
    </source>
</evidence>
<dbReference type="GO" id="GO:0016787">
    <property type="term" value="F:hydrolase activity"/>
    <property type="evidence" value="ECO:0007669"/>
    <property type="project" value="UniProtKB-KW"/>
</dbReference>
<dbReference type="PANTHER" id="PTHR44533:SF4">
    <property type="entry name" value="DEAD_H RNA HELICASE, PUTATIVE-RELATED"/>
    <property type="match status" value="1"/>
</dbReference>
<accession>A0A2H3J0D5</accession>
<dbReference type="InterPro" id="IPR011545">
    <property type="entry name" value="DEAD/DEAH_box_helicase_dom"/>
</dbReference>
<sequence length="1767" mass="200399">MDLDDFDQVAEETVDSSDSLSGRDSSAAAALEEIDLQWYTLINRRSRWMDLIGDYAGSELFVLDVLTLTILDPRFQLLHAKFILESIIDDFQTRSANFEIVFWQANRHLTLRTGSSNFVVSSRSLCRTVLLHHLQLLDVKIHKFKNLLDPEWIKYSSLMKPMFVMTNDGGVIADDNGPLAAERILTQRVFLFDLLSHGISVSLLRGAECRNSKIMSFVYEQRLDHRAREKQNKWVWDANSAATEALEALEHRMRDTAPAPSLGSAAKQSLHTPSDLDSLVKGYIQCMLHEQDRTQYAHELTFVFVAHLLVLSTLSVRDRARKLENVHPQLLQILVDRHLPRSFCVLERILQNHAIDLDGSVFVAVLNLLMTHPNESLTEMLGVEIGSRLHALWSSLDLEPVNFMSLHSQYPPPSLSQAVGAPARTPAGLLPFSHPLFDNHLAPVQVDVEAEDSVASYHLNFNTIFNDVYHWHNNQRGILPPHLGGEDAQPLDARARARKLRSDQRFMVTMERQAQTLTGAAGIPLERIVILPVGSRPARQERPARPAQIAPAPKEQKKPAKTGKKGKPEQLSSAEKIRRANVAQKQGKEDESNLSWWKDQLREAAQVSTNQQITLVDNLLRNKRTKDGWLAIEARLYRLNLEFTKWVEDSERESAQVRDHAVVQILRMVKDIYQQKSLFPAAVEALDTALTVVGLSSIIPDLKASIPTELDADRALSFKFIKLIKSKTKSAVHKFMHITEDPIVWQLRMFGEFMDRSMDSASDPRVPFKPDAWQRQVLDCLDDNQSVLAVAPTSAGKTFISYYAMEQVLRSSDDGILVYVAPTKALVSQIAAEVYARYRKDLNGRSCWAIHTRDYRIHNPQNCQILVTVPEMLAIMLLSPPLARVWTPRIKRIILDEIHTIGQEEGGAVWEQIILLAPCPIIGLSATIGHPHKFNEWLRSVQEAHGYKHTFIQHPHRYSHLRKFTYHLQQAPATRFNGLDTYKPTNRTRFLHPVSLLAFGVHELPPDFSLEARDCLTLYQAFQSYSERLPPDFDLQALEPSRFFAESSPHLLRQKDILLYEGALKARLSRLIEISDPQDPESALGHIVSQLTDPMVRNAKPHVVPPSDVFLDNFVYFASDLHANGDLPAIFFNFDRKACERMAQCLLNALEDREEKWRETSPDWKHKIRQWEAWKAQARARERQAERQARQKKDADDSSPTETQSSWESTFDPSQPSSQFSYAGMSTAYTASDVEDEIRRLSRWSTAPDWALRALQRGIGVHHAGMNKRYRSLVESLYRVGYLRVVIATGTLALGINAPTRTSVFCGDSPFLTALMPIWYTHHILTAGRRGFDLLGKVIFYGIAIDRYQRLVLSKLPSLGGNFPLTSTMVLRLLNLLQGSENSPYAVSAVKSLLSLPHISFVSDTGKEQVSHFVRFSIDYLRRSGILDAQGNPINLFGVAAHLYYTEPSNLALVALLRNGAIHDICAQKDTFKACRDFMLLMSHLFGRKYLPRTYVTDQNLQRMIKKSPSIVLLPALPMTAKKVLQKHDREIRHVFAAYAWAYAERYRDSLSSEDHLPLSQTTSSEDTAVSNSRIHEHLRRTAMHTVVRSPFVANSGHADEFQSIEELCRSSRRGLRMSQYNIPSMLRFTEETGGEDHSFALNAYLLDFYMHGQTAALKAANGIRDNDVWYLLEDFMLTLKTIRAGLNQLLLKASDAKTNDDDDKLDVDSGYGTAVDVAEMDPEEDNATQMEALKRPPGVSDSDWRVFEIVHSVTNEFEIKFKAMWA</sequence>
<dbReference type="Pfam" id="PF23002">
    <property type="entry name" value="PIN-like_DDX60"/>
    <property type="match status" value="1"/>
</dbReference>
<feature type="region of interest" description="Disordered" evidence="5">
    <location>
        <begin position="534"/>
        <end position="591"/>
    </location>
</feature>
<keyword evidence="2" id="KW-0378">Hydrolase</keyword>
<feature type="region of interest" description="Disordered" evidence="5">
    <location>
        <begin position="1179"/>
        <end position="1218"/>
    </location>
</feature>
<keyword evidence="3" id="KW-0347">Helicase</keyword>
<dbReference type="OrthoDB" id="2320933at2759"/>
<dbReference type="SMART" id="SM00487">
    <property type="entry name" value="DEXDc"/>
    <property type="match status" value="1"/>
</dbReference>
<dbReference type="InterPro" id="IPR027417">
    <property type="entry name" value="P-loop_NTPase"/>
</dbReference>
<organism evidence="7 8">
    <name type="scientific">Wolfiporia cocos (strain MD-104)</name>
    <name type="common">Brown rot fungus</name>
    <dbReference type="NCBI Taxonomy" id="742152"/>
    <lineage>
        <taxon>Eukaryota</taxon>
        <taxon>Fungi</taxon>
        <taxon>Dikarya</taxon>
        <taxon>Basidiomycota</taxon>
        <taxon>Agaricomycotina</taxon>
        <taxon>Agaricomycetes</taxon>
        <taxon>Polyporales</taxon>
        <taxon>Phaeolaceae</taxon>
        <taxon>Wolfiporia</taxon>
    </lineage>
</organism>
<gene>
    <name evidence="7" type="ORF">WOLCODRAFT_91452</name>
</gene>
<dbReference type="GO" id="GO:0004386">
    <property type="term" value="F:helicase activity"/>
    <property type="evidence" value="ECO:0007669"/>
    <property type="project" value="UniProtKB-KW"/>
</dbReference>
<dbReference type="FunFam" id="3.40.50.300:FF:001039">
    <property type="entry name" value="ATP-dependent RNA helicase DDX60"/>
    <property type="match status" value="1"/>
</dbReference>
<feature type="compositionally biased region" description="Basic and acidic residues" evidence="5">
    <location>
        <begin position="1179"/>
        <end position="1196"/>
    </location>
</feature>
<proteinExistence type="predicted"/>
<dbReference type="GO" id="GO:0003676">
    <property type="term" value="F:nucleic acid binding"/>
    <property type="evidence" value="ECO:0007669"/>
    <property type="project" value="InterPro"/>
</dbReference>
<dbReference type="Proteomes" id="UP000218811">
    <property type="component" value="Unassembled WGS sequence"/>
</dbReference>
<keyword evidence="1" id="KW-0547">Nucleotide-binding</keyword>